<evidence type="ECO:0000313" key="1">
    <source>
        <dbReference type="EnsemblMetazoa" id="CJA37278.1"/>
    </source>
</evidence>
<sequence>MQLTYPLEIGNYRLVQLHPDKGGSIDALVLSIREESKFDLTVKYIVWQIINDC</sequence>
<name>A0A8R1EKD1_CAEJA</name>
<reference evidence="1" key="2">
    <citation type="submission" date="2022-06" db="UniProtKB">
        <authorList>
            <consortium name="EnsemblMetazoa"/>
        </authorList>
    </citation>
    <scope>IDENTIFICATION</scope>
    <source>
        <strain evidence="1">DF5081</strain>
    </source>
</reference>
<accession>A0A8R1EKD1</accession>
<proteinExistence type="predicted"/>
<evidence type="ECO:0000313" key="2">
    <source>
        <dbReference type="Proteomes" id="UP000005237"/>
    </source>
</evidence>
<protein>
    <submittedName>
        <fullName evidence="1">Uncharacterized protein</fullName>
    </submittedName>
</protein>
<dbReference type="Proteomes" id="UP000005237">
    <property type="component" value="Unassembled WGS sequence"/>
</dbReference>
<reference evidence="2" key="1">
    <citation type="submission" date="2010-08" db="EMBL/GenBank/DDBJ databases">
        <authorList>
            <consortium name="Caenorhabditis japonica Sequencing Consortium"/>
            <person name="Wilson R.K."/>
        </authorList>
    </citation>
    <scope>NUCLEOTIDE SEQUENCE [LARGE SCALE GENOMIC DNA]</scope>
    <source>
        <strain evidence="2">DF5081</strain>
    </source>
</reference>
<dbReference type="EnsemblMetazoa" id="CJA37278.1">
    <property type="protein sequence ID" value="CJA37278.1"/>
    <property type="gene ID" value="WBGene00213125"/>
</dbReference>
<dbReference type="AlphaFoldDB" id="A0A8R1EKD1"/>
<keyword evidence="2" id="KW-1185">Reference proteome</keyword>
<organism evidence="1 2">
    <name type="scientific">Caenorhabditis japonica</name>
    <dbReference type="NCBI Taxonomy" id="281687"/>
    <lineage>
        <taxon>Eukaryota</taxon>
        <taxon>Metazoa</taxon>
        <taxon>Ecdysozoa</taxon>
        <taxon>Nematoda</taxon>
        <taxon>Chromadorea</taxon>
        <taxon>Rhabditida</taxon>
        <taxon>Rhabditina</taxon>
        <taxon>Rhabditomorpha</taxon>
        <taxon>Rhabditoidea</taxon>
        <taxon>Rhabditidae</taxon>
        <taxon>Peloderinae</taxon>
        <taxon>Caenorhabditis</taxon>
    </lineage>
</organism>